<dbReference type="EMBL" id="AVOT02006381">
    <property type="protein sequence ID" value="MBW0481411.1"/>
    <property type="molecule type" value="Genomic_DNA"/>
</dbReference>
<gene>
    <name evidence="1" type="ORF">O181_021126</name>
</gene>
<dbReference type="AlphaFoldDB" id="A0A9Q3CAD8"/>
<comment type="caution">
    <text evidence="1">The sequence shown here is derived from an EMBL/GenBank/DDBJ whole genome shotgun (WGS) entry which is preliminary data.</text>
</comment>
<evidence type="ECO:0000313" key="2">
    <source>
        <dbReference type="Proteomes" id="UP000765509"/>
    </source>
</evidence>
<proteinExistence type="predicted"/>
<evidence type="ECO:0000313" key="1">
    <source>
        <dbReference type="EMBL" id="MBW0481411.1"/>
    </source>
</evidence>
<reference evidence="1" key="1">
    <citation type="submission" date="2021-03" db="EMBL/GenBank/DDBJ databases">
        <title>Draft genome sequence of rust myrtle Austropuccinia psidii MF-1, a brazilian biotype.</title>
        <authorList>
            <person name="Quecine M.C."/>
            <person name="Pachon D.M.R."/>
            <person name="Bonatelli M.L."/>
            <person name="Correr F.H."/>
            <person name="Franceschini L.M."/>
            <person name="Leite T.F."/>
            <person name="Margarido G.R.A."/>
            <person name="Almeida C.A."/>
            <person name="Ferrarezi J.A."/>
            <person name="Labate C.A."/>
        </authorList>
    </citation>
    <scope>NUCLEOTIDE SEQUENCE</scope>
    <source>
        <strain evidence="1">MF-1</strain>
    </source>
</reference>
<keyword evidence="2" id="KW-1185">Reference proteome</keyword>
<dbReference type="OrthoDB" id="2505506at2759"/>
<organism evidence="1 2">
    <name type="scientific">Austropuccinia psidii MF-1</name>
    <dbReference type="NCBI Taxonomy" id="1389203"/>
    <lineage>
        <taxon>Eukaryota</taxon>
        <taxon>Fungi</taxon>
        <taxon>Dikarya</taxon>
        <taxon>Basidiomycota</taxon>
        <taxon>Pucciniomycotina</taxon>
        <taxon>Pucciniomycetes</taxon>
        <taxon>Pucciniales</taxon>
        <taxon>Sphaerophragmiaceae</taxon>
        <taxon>Austropuccinia</taxon>
    </lineage>
</organism>
<protein>
    <submittedName>
        <fullName evidence="1">Uncharacterized protein</fullName>
    </submittedName>
</protein>
<dbReference type="Proteomes" id="UP000765509">
    <property type="component" value="Unassembled WGS sequence"/>
</dbReference>
<accession>A0A9Q3CAD8</accession>
<name>A0A9Q3CAD8_9BASI</name>
<sequence>MKITNLDENAFIQDIQQYFARDIQSNTQQAKEKIDKDAEWISNTLKDAYLKQGKWVNANTNKEKSWWDKKVLNPIVKQRNRARRWMLLNRSIEANNCYQQWQQIFKAKVKDFKKNH</sequence>